<proteinExistence type="predicted"/>
<keyword evidence="1" id="KW-0175">Coiled coil</keyword>
<evidence type="ECO:0000256" key="1">
    <source>
        <dbReference type="SAM" id="Coils"/>
    </source>
</evidence>
<comment type="caution">
    <text evidence="3">The sequence shown here is derived from an EMBL/GenBank/DDBJ whole genome shotgun (WGS) entry which is preliminary data.</text>
</comment>
<keyword evidence="4" id="KW-1185">Reference proteome</keyword>
<dbReference type="OrthoDB" id="3644453at2759"/>
<dbReference type="STRING" id="1507870.A0A1V8TB41"/>
<dbReference type="PANTHER" id="PTHR47357:SF1">
    <property type="entry name" value="SPINDLE POLE BODY COMPONENT 110"/>
    <property type="match status" value="1"/>
</dbReference>
<feature type="region of interest" description="Disordered" evidence="2">
    <location>
        <begin position="688"/>
        <end position="852"/>
    </location>
</feature>
<feature type="compositionally biased region" description="Basic and acidic residues" evidence="2">
    <location>
        <begin position="592"/>
        <end position="607"/>
    </location>
</feature>
<name>A0A1V8TB41_9PEZI</name>
<evidence type="ECO:0000313" key="4">
    <source>
        <dbReference type="Proteomes" id="UP000192596"/>
    </source>
</evidence>
<feature type="region of interest" description="Disordered" evidence="2">
    <location>
        <begin position="197"/>
        <end position="244"/>
    </location>
</feature>
<accession>A0A1V8TB41</accession>
<organism evidence="3 4">
    <name type="scientific">Cryoendolithus antarcticus</name>
    <dbReference type="NCBI Taxonomy" id="1507870"/>
    <lineage>
        <taxon>Eukaryota</taxon>
        <taxon>Fungi</taxon>
        <taxon>Dikarya</taxon>
        <taxon>Ascomycota</taxon>
        <taxon>Pezizomycotina</taxon>
        <taxon>Dothideomycetes</taxon>
        <taxon>Dothideomycetidae</taxon>
        <taxon>Cladosporiales</taxon>
        <taxon>Cladosporiaceae</taxon>
        <taxon>Cryoendolithus</taxon>
    </lineage>
</organism>
<dbReference type="Proteomes" id="UP000192596">
    <property type="component" value="Unassembled WGS sequence"/>
</dbReference>
<dbReference type="EMBL" id="NAJO01000012">
    <property type="protein sequence ID" value="OQO08606.1"/>
    <property type="molecule type" value="Genomic_DNA"/>
</dbReference>
<feature type="compositionally biased region" description="Polar residues" evidence="2">
    <location>
        <begin position="714"/>
        <end position="724"/>
    </location>
</feature>
<sequence>MSQEIMDERTFQEELRQLKLRLAQLTADSRRRLLRENPGNPEFSVQNGYHHYVFPSQAVYLNSGLASGARDGPAPHRLPTPFPKPQALDNFPGYSTEERMQCLLDSGASLPSSPQPQHQAARFLSPPTASILYGSGVDQSSLPVHHNNMTMPSGPIFWQLISALKIDVRQIDGRVANLEQSFEDLEERVEALEPTKFTPEGSVESDEGGYVKAEDSDDRGAEVFSKSRSPRLDDDLGNVPHDDARHSLRSYSDLPWSNDRVRCKFTHPRVPLPPSQLRAMQTLDDIPSLSEDLTLAQEIRADLPSGVNFRDREIAKLDDLLRDATETNRSQEEQLTAKADKIANLELRLRNSQTTAATWGTVAHELQDELAEKKQQLDESYGETTTLHAQLSAKCTEMSKLGADYEEKLDHQNEQYNEYTESCRMGEEQLQQHNMSLEQSLKARDDHIASLEYAAEAQCNDIGALKQAHEAYEDQIASLSAFCEQKDAIFHEQQAIIARGQKILESRDADYDANHVRAEEAEASVQRQKARHREIVSLFEMSNDEIAALKSEQVQKEEVSKARDAHVEMLQAQVGRLRYERDKLRHAIEKSKASWTHDAEFQQRQDLPELQGSPGRAHVQKSSDWKQEHNGTAADPPSHTGDTLDGALLDEPFAHAVKVMKDGTQRREIPSWAPRSIRGYSRLPHEEARAQVWAPSDQEAPKQCTPHQFGVASPLNSRHSTGFTQRREARREDAPTRSRGHRDDSYRHRASRHMYGRSDDPSADEGSSERPSRRKLPLDATLLPPLPAPVEPARMESLPNLRASAHERRSRADRHSGLSRHASMAEMPKRRLQAYVETEEEGEGGRGRDGSL</sequence>
<feature type="region of interest" description="Disordered" evidence="2">
    <location>
        <begin position="592"/>
        <end position="646"/>
    </location>
</feature>
<dbReference type="PANTHER" id="PTHR47357">
    <property type="entry name" value="COP1-INTERACTIVE PROTEIN 1"/>
    <property type="match status" value="1"/>
</dbReference>
<dbReference type="GO" id="GO:0005856">
    <property type="term" value="C:cytoskeleton"/>
    <property type="evidence" value="ECO:0007669"/>
    <property type="project" value="TreeGrafter"/>
</dbReference>
<gene>
    <name evidence="3" type="ORF">B0A48_06476</name>
</gene>
<dbReference type="AlphaFoldDB" id="A0A1V8TB41"/>
<dbReference type="GO" id="GO:0005200">
    <property type="term" value="F:structural constituent of cytoskeleton"/>
    <property type="evidence" value="ECO:0007669"/>
    <property type="project" value="TreeGrafter"/>
</dbReference>
<feature type="compositionally biased region" description="Basic and acidic residues" evidence="2">
    <location>
        <begin position="212"/>
        <end position="221"/>
    </location>
</feature>
<evidence type="ECO:0000256" key="2">
    <source>
        <dbReference type="SAM" id="MobiDB-lite"/>
    </source>
</evidence>
<feature type="compositionally biased region" description="Basic and acidic residues" evidence="2">
    <location>
        <begin position="725"/>
        <end position="747"/>
    </location>
</feature>
<protein>
    <submittedName>
        <fullName evidence="3">Uncharacterized protein</fullName>
    </submittedName>
</protein>
<dbReference type="InParanoid" id="A0A1V8TB41"/>
<feature type="compositionally biased region" description="Basic and acidic residues" evidence="2">
    <location>
        <begin position="843"/>
        <end position="852"/>
    </location>
</feature>
<feature type="coiled-coil region" evidence="1">
    <location>
        <begin position="314"/>
        <end position="422"/>
    </location>
</feature>
<feature type="compositionally biased region" description="Basic and acidic residues" evidence="2">
    <location>
        <begin position="230"/>
        <end position="244"/>
    </location>
</feature>
<feature type="coiled-coil region" evidence="1">
    <location>
        <begin position="168"/>
        <end position="195"/>
    </location>
</feature>
<evidence type="ECO:0000313" key="3">
    <source>
        <dbReference type="EMBL" id="OQO08606.1"/>
    </source>
</evidence>
<reference evidence="4" key="1">
    <citation type="submission" date="2017-03" db="EMBL/GenBank/DDBJ databases">
        <title>Genomes of endolithic fungi from Antarctica.</title>
        <authorList>
            <person name="Coleine C."/>
            <person name="Masonjones S."/>
            <person name="Stajich J.E."/>
        </authorList>
    </citation>
    <scope>NUCLEOTIDE SEQUENCE [LARGE SCALE GENOMIC DNA]</scope>
    <source>
        <strain evidence="4">CCFEE 5527</strain>
    </source>
</reference>